<dbReference type="CDD" id="cd00267">
    <property type="entry name" value="ABC_ATPase"/>
    <property type="match status" value="1"/>
</dbReference>
<proteinExistence type="predicted"/>
<evidence type="ECO:0000256" key="1">
    <source>
        <dbReference type="SAM" id="Phobius"/>
    </source>
</evidence>
<evidence type="ECO:0000313" key="3">
    <source>
        <dbReference type="Proteomes" id="UP000326951"/>
    </source>
</evidence>
<reference evidence="2 3" key="1">
    <citation type="submission" date="2019-09" db="EMBL/GenBank/DDBJ databases">
        <title>Complete genome sequence of Sporolactobacillus terrae 70-3.</title>
        <authorList>
            <person name="Tanaka N."/>
            <person name="Shiwa Y."/>
            <person name="Fujita N."/>
            <person name="Tanasupawat S."/>
        </authorList>
    </citation>
    <scope>NUCLEOTIDE SEQUENCE [LARGE SCALE GENOMIC DNA]</scope>
    <source>
        <strain evidence="2 3">70-3</strain>
    </source>
</reference>
<name>A0A5K7WZK5_9BACL</name>
<dbReference type="Proteomes" id="UP000326951">
    <property type="component" value="Chromosome"/>
</dbReference>
<dbReference type="Gene3D" id="3.40.50.300">
    <property type="entry name" value="P-loop containing nucleotide triphosphate hydrolases"/>
    <property type="match status" value="1"/>
</dbReference>
<evidence type="ECO:0000313" key="2">
    <source>
        <dbReference type="EMBL" id="BBN99847.1"/>
    </source>
</evidence>
<keyword evidence="1" id="KW-0812">Transmembrane</keyword>
<sequence length="114" mass="13023">MRLTVSFIPFVFFANAIFSLIALWFYHYILFIVAFFGGERQKVSLARLLVEPAGLVILDEGFSSIDLTTTQNLLTTLFNSEIQTVILVSHRPIEVENFNFIHIDLGKRVTENGR</sequence>
<dbReference type="SUPFAM" id="SSF52540">
    <property type="entry name" value="P-loop containing nucleoside triphosphate hydrolases"/>
    <property type="match status" value="1"/>
</dbReference>
<dbReference type="EMBL" id="AP021853">
    <property type="protein sequence ID" value="BBN99847.1"/>
    <property type="molecule type" value="Genomic_DNA"/>
</dbReference>
<keyword evidence="1" id="KW-1133">Transmembrane helix</keyword>
<gene>
    <name evidence="2" type="ORF">St703_25520</name>
</gene>
<dbReference type="AlphaFoldDB" id="A0A5K7WZK5"/>
<evidence type="ECO:0008006" key="4">
    <source>
        <dbReference type="Google" id="ProtNLM"/>
    </source>
</evidence>
<dbReference type="InterPro" id="IPR027417">
    <property type="entry name" value="P-loop_NTPase"/>
</dbReference>
<protein>
    <recommendedName>
        <fullName evidence="4">ABC transporter domain-containing protein</fullName>
    </recommendedName>
</protein>
<keyword evidence="1" id="KW-0472">Membrane</keyword>
<organism evidence="2 3">
    <name type="scientific">Sporolactobacillus terrae</name>
    <dbReference type="NCBI Taxonomy" id="269673"/>
    <lineage>
        <taxon>Bacteria</taxon>
        <taxon>Bacillati</taxon>
        <taxon>Bacillota</taxon>
        <taxon>Bacilli</taxon>
        <taxon>Bacillales</taxon>
        <taxon>Sporolactobacillaceae</taxon>
        <taxon>Sporolactobacillus</taxon>
    </lineage>
</organism>
<feature type="transmembrane region" description="Helical" evidence="1">
    <location>
        <begin position="12"/>
        <end position="37"/>
    </location>
</feature>
<accession>A0A5K7WZK5</accession>